<reference evidence="2 3" key="1">
    <citation type="submission" date="2020-07" db="EMBL/GenBank/DDBJ databases">
        <title>Genomic Encyclopedia of Type Strains, Phase IV (KMG-IV): sequencing the most valuable type-strain genomes for metagenomic binning, comparative biology and taxonomic classification.</title>
        <authorList>
            <person name="Goeker M."/>
        </authorList>
    </citation>
    <scope>NUCLEOTIDE SEQUENCE [LARGE SCALE GENOMIC DNA]</scope>
    <source>
        <strain evidence="2 3">DSM 15730</strain>
    </source>
</reference>
<accession>A0A7V9ZA22</accession>
<dbReference type="AlphaFoldDB" id="A0A7V9ZA22"/>
<feature type="domain" description="MobA-like NTP transferase" evidence="1">
    <location>
        <begin position="8"/>
        <end position="174"/>
    </location>
</feature>
<dbReference type="InterPro" id="IPR029044">
    <property type="entry name" value="Nucleotide-diphossugar_trans"/>
</dbReference>
<dbReference type="SUPFAM" id="SSF53448">
    <property type="entry name" value="Nucleotide-diphospho-sugar transferases"/>
    <property type="match status" value="1"/>
</dbReference>
<evidence type="ECO:0000313" key="2">
    <source>
        <dbReference type="EMBL" id="MBA2876646.1"/>
    </source>
</evidence>
<evidence type="ECO:0000313" key="3">
    <source>
        <dbReference type="Proteomes" id="UP000523087"/>
    </source>
</evidence>
<organism evidence="2 3">
    <name type="scientific">Thermaerobacillus caldiproteolyticus</name>
    <dbReference type="NCBI Taxonomy" id="247480"/>
    <lineage>
        <taxon>Bacteria</taxon>
        <taxon>Bacillati</taxon>
        <taxon>Bacillota</taxon>
        <taxon>Bacilli</taxon>
        <taxon>Bacillales</taxon>
        <taxon>Anoxybacillaceae</taxon>
        <taxon>Thermaerobacillus</taxon>
    </lineage>
</organism>
<protein>
    <submittedName>
        <fullName evidence="2">Molybdenum cofactor cytidylyltransferase</fullName>
        <ecNumber evidence="2">2.7.7.76</ecNumber>
    </submittedName>
</protein>
<keyword evidence="2" id="KW-0808">Transferase</keyword>
<dbReference type="Proteomes" id="UP000523087">
    <property type="component" value="Unassembled WGS sequence"/>
</dbReference>
<dbReference type="Pfam" id="PF12804">
    <property type="entry name" value="NTP_transf_3"/>
    <property type="match status" value="1"/>
</dbReference>
<name>A0A7V9ZA22_9BACL</name>
<gene>
    <name evidence="2" type="ORF">HNR31_003464</name>
</gene>
<keyword evidence="3" id="KW-1185">Reference proteome</keyword>
<keyword evidence="2" id="KW-0548">Nucleotidyltransferase</keyword>
<dbReference type="PANTHER" id="PTHR43777">
    <property type="entry name" value="MOLYBDENUM COFACTOR CYTIDYLYLTRANSFERASE"/>
    <property type="match status" value="1"/>
</dbReference>
<dbReference type="CDD" id="cd04182">
    <property type="entry name" value="GT_2_like_f"/>
    <property type="match status" value="1"/>
</dbReference>
<dbReference type="PANTHER" id="PTHR43777:SF1">
    <property type="entry name" value="MOLYBDENUM COFACTOR CYTIDYLYLTRANSFERASE"/>
    <property type="match status" value="1"/>
</dbReference>
<dbReference type="EMBL" id="JACDUT010000015">
    <property type="protein sequence ID" value="MBA2876646.1"/>
    <property type="molecule type" value="Genomic_DNA"/>
</dbReference>
<comment type="caution">
    <text evidence="2">The sequence shown here is derived from an EMBL/GenBank/DDBJ whole genome shotgun (WGS) entry which is preliminary data.</text>
</comment>
<dbReference type="Gene3D" id="3.90.550.10">
    <property type="entry name" value="Spore Coat Polysaccharide Biosynthesis Protein SpsA, Chain A"/>
    <property type="match status" value="1"/>
</dbReference>
<dbReference type="EC" id="2.7.7.76" evidence="2"/>
<proteinExistence type="predicted"/>
<evidence type="ECO:0000259" key="1">
    <source>
        <dbReference type="Pfam" id="PF12804"/>
    </source>
</evidence>
<dbReference type="RefSeq" id="WP_181557320.1">
    <property type="nucleotide sequence ID" value="NZ_JACDUT010000015.1"/>
</dbReference>
<sequence length="215" mass="24716">MTKRRIIGIYLAAGKSSRMGTNKLMLPLKEERLGSMALKKALHSNLYHVVIVTREGDTLDWIAPELFAHPLLEKWSSVACPRSSYGQSYSLKCGLKQAYQLRAEAVIILLADQPFITEHMINQLIFYYESCPLPYITVTHNGIPMPPTLFSAETFPLLLQLKEDEGARKLIRKQWKEKGMRLEYEDPLYFLDIDTKQDYFLATTELKRKRGTSSI</sequence>
<dbReference type="InterPro" id="IPR025877">
    <property type="entry name" value="MobA-like_NTP_Trfase"/>
</dbReference>
<dbReference type="GO" id="GO:0061602">
    <property type="term" value="F:molybdenum cofactor cytidylyltransferase activity"/>
    <property type="evidence" value="ECO:0007669"/>
    <property type="project" value="UniProtKB-EC"/>
</dbReference>